<evidence type="ECO:0008006" key="4">
    <source>
        <dbReference type="Google" id="ProtNLM"/>
    </source>
</evidence>
<dbReference type="AlphaFoldDB" id="A0A1W9KQY9"/>
<dbReference type="Pfam" id="PF09957">
    <property type="entry name" value="VapB_antitoxin"/>
    <property type="match status" value="1"/>
</dbReference>
<proteinExistence type="predicted"/>
<protein>
    <recommendedName>
        <fullName evidence="4">DUF2191 domain-containing protein</fullName>
    </recommendedName>
</protein>
<evidence type="ECO:0000313" key="2">
    <source>
        <dbReference type="EMBL" id="OQW86660.1"/>
    </source>
</evidence>
<gene>
    <name evidence="2" type="ORF">BWK72_16380</name>
</gene>
<name>A0A1W9KQY9_9BURK</name>
<dbReference type="EMBL" id="MTEI01000014">
    <property type="protein sequence ID" value="OQW86660.1"/>
    <property type="molecule type" value="Genomic_DNA"/>
</dbReference>
<feature type="compositionally biased region" description="Basic residues" evidence="1">
    <location>
        <begin position="123"/>
        <end position="134"/>
    </location>
</feature>
<feature type="compositionally biased region" description="Low complexity" evidence="1">
    <location>
        <begin position="68"/>
        <end position="84"/>
    </location>
</feature>
<comment type="caution">
    <text evidence="2">The sequence shown here is derived from an EMBL/GenBank/DDBJ whole genome shotgun (WGS) entry which is preliminary data.</text>
</comment>
<dbReference type="InterPro" id="IPR019239">
    <property type="entry name" value="VapB_antitoxin"/>
</dbReference>
<feature type="compositionally biased region" description="Polar residues" evidence="1">
    <location>
        <begin position="105"/>
        <end position="118"/>
    </location>
</feature>
<evidence type="ECO:0000256" key="1">
    <source>
        <dbReference type="SAM" id="MobiDB-lite"/>
    </source>
</evidence>
<dbReference type="Proteomes" id="UP000192505">
    <property type="component" value="Unassembled WGS sequence"/>
</dbReference>
<sequence length="134" mass="14308">MRTNIEIDDKLMDYVMAKGEFKTKREAVEAGLKLIKRRYAYAAIRAARGTLVWDDSDEAWARSRAEAEAQAAGQSAGSARASASVKSPQAEDHAEVGVCEPGATYQVTSPAASASPLQVASAPKRRKAASKVKP</sequence>
<feature type="region of interest" description="Disordered" evidence="1">
    <location>
        <begin position="62"/>
        <end position="134"/>
    </location>
</feature>
<reference evidence="2 3" key="1">
    <citation type="submission" date="2017-01" db="EMBL/GenBank/DDBJ databases">
        <title>Novel large sulfur bacteria in the metagenomes of groundwater-fed chemosynthetic microbial mats in the Lake Huron basin.</title>
        <authorList>
            <person name="Sharrar A.M."/>
            <person name="Flood B.E."/>
            <person name="Bailey J.V."/>
            <person name="Jones D.S."/>
            <person name="Biddanda B."/>
            <person name="Ruberg S.A."/>
            <person name="Marcus D.N."/>
            <person name="Dick G.J."/>
        </authorList>
    </citation>
    <scope>NUCLEOTIDE SEQUENCE [LARGE SCALE GENOMIC DNA]</scope>
    <source>
        <strain evidence="2">A7</strain>
    </source>
</reference>
<accession>A0A1W9KQY9</accession>
<organism evidence="2 3">
    <name type="scientific">Rhodoferax ferrireducens</name>
    <dbReference type="NCBI Taxonomy" id="192843"/>
    <lineage>
        <taxon>Bacteria</taxon>
        <taxon>Pseudomonadati</taxon>
        <taxon>Pseudomonadota</taxon>
        <taxon>Betaproteobacteria</taxon>
        <taxon>Burkholderiales</taxon>
        <taxon>Comamonadaceae</taxon>
        <taxon>Rhodoferax</taxon>
    </lineage>
</organism>
<evidence type="ECO:0000313" key="3">
    <source>
        <dbReference type="Proteomes" id="UP000192505"/>
    </source>
</evidence>